<comment type="caution">
    <text evidence="3">The sequence shown here is derived from an EMBL/GenBank/DDBJ whole genome shotgun (WGS) entry which is preliminary data.</text>
</comment>
<dbReference type="InterPro" id="IPR006076">
    <property type="entry name" value="FAD-dep_OxRdtase"/>
</dbReference>
<dbReference type="Gene3D" id="3.50.50.60">
    <property type="entry name" value="FAD/NAD(P)-binding domain"/>
    <property type="match status" value="1"/>
</dbReference>
<accession>A0AAD5T1V0</accession>
<dbReference type="Gene3D" id="3.30.9.10">
    <property type="entry name" value="D-Amino Acid Oxidase, subunit A, domain 2"/>
    <property type="match status" value="1"/>
</dbReference>
<protein>
    <recommendedName>
        <fullName evidence="2">FAD dependent oxidoreductase domain-containing protein</fullName>
    </recommendedName>
</protein>
<evidence type="ECO:0000313" key="4">
    <source>
        <dbReference type="Proteomes" id="UP001211907"/>
    </source>
</evidence>
<organism evidence="3 4">
    <name type="scientific">Physocladia obscura</name>
    <dbReference type="NCBI Taxonomy" id="109957"/>
    <lineage>
        <taxon>Eukaryota</taxon>
        <taxon>Fungi</taxon>
        <taxon>Fungi incertae sedis</taxon>
        <taxon>Chytridiomycota</taxon>
        <taxon>Chytridiomycota incertae sedis</taxon>
        <taxon>Chytridiomycetes</taxon>
        <taxon>Chytridiales</taxon>
        <taxon>Chytriomycetaceae</taxon>
        <taxon>Physocladia</taxon>
    </lineage>
</organism>
<dbReference type="InterPro" id="IPR036188">
    <property type="entry name" value="FAD/NAD-bd_sf"/>
</dbReference>
<feature type="compositionally biased region" description="Low complexity" evidence="1">
    <location>
        <begin position="40"/>
        <end position="51"/>
    </location>
</feature>
<name>A0AAD5T1V0_9FUNG</name>
<keyword evidence="4" id="KW-1185">Reference proteome</keyword>
<dbReference type="SUPFAM" id="SSF51971">
    <property type="entry name" value="Nucleotide-binding domain"/>
    <property type="match status" value="1"/>
</dbReference>
<feature type="region of interest" description="Disordered" evidence="1">
    <location>
        <begin position="31"/>
        <end position="51"/>
    </location>
</feature>
<dbReference type="Proteomes" id="UP001211907">
    <property type="component" value="Unassembled WGS sequence"/>
</dbReference>
<dbReference type="GO" id="GO:0005737">
    <property type="term" value="C:cytoplasm"/>
    <property type="evidence" value="ECO:0007669"/>
    <property type="project" value="TreeGrafter"/>
</dbReference>
<dbReference type="PANTHER" id="PTHR13847:SF260">
    <property type="entry name" value="FAD DEPENDENT OXIDOREDUCTASE DOMAIN-CONTAINING PROTEIN"/>
    <property type="match status" value="1"/>
</dbReference>
<evidence type="ECO:0000259" key="2">
    <source>
        <dbReference type="Pfam" id="PF01266"/>
    </source>
</evidence>
<feature type="domain" description="FAD dependent oxidoreductase" evidence="2">
    <location>
        <begin position="60"/>
        <end position="477"/>
    </location>
</feature>
<dbReference type="Pfam" id="PF01266">
    <property type="entry name" value="DAO"/>
    <property type="match status" value="1"/>
</dbReference>
<evidence type="ECO:0000256" key="1">
    <source>
        <dbReference type="SAM" id="MobiDB-lite"/>
    </source>
</evidence>
<dbReference type="EMBL" id="JADGJH010000651">
    <property type="protein sequence ID" value="KAJ3124766.1"/>
    <property type="molecule type" value="Genomic_DNA"/>
</dbReference>
<sequence length="515" mass="54302">MVVSSTPTTETGVDRFLGPIPAPSYWLQTIGGTPPAPLQTPETETTNTTAAAPPTDMIFDCAIIGAGISGMATAFHLSKLRPHWQIAVLDARPTVASGATGRNGGLLWPNIGISVSEYARKYGTAQALKLYHFDHANVDAIAAFCIDFNAKFPNSGFDPLCIQLNEKAIQTLSTDKEQSDSNADFAFLEANGINPSAIIHHNLTATEVTSRIPQSLSYSGFNLSNIKSAKADLHAHQIHPARLVLALAKVASPAVSFFPNCSVSKISRISDNLFKLDSVRGVVTARTVVYATNAWTRALLPQLPIVPVRNQVIVANTSLVAAVAVKSAGGKTDGNAGGCWGMSVNSGFEYYSARPDGRIVFGGMRYQSSTAVMDVGVSADNECDSKVSQALRAYARRAFGSSGAGGSGDDDSVKNGEDVVVETEWAGIMGFTPDGLPFVGALNGVVDGAVAGEFVIAGFTGHGMSRCFLTGKAVARMVCGEPVGDEFPDSFVVSKERIEMGIEKVGMSEPPFKNQ</sequence>
<gene>
    <name evidence="3" type="ORF">HK100_011122</name>
</gene>
<evidence type="ECO:0000313" key="3">
    <source>
        <dbReference type="EMBL" id="KAJ3124766.1"/>
    </source>
</evidence>
<dbReference type="PANTHER" id="PTHR13847">
    <property type="entry name" value="SARCOSINE DEHYDROGENASE-RELATED"/>
    <property type="match status" value="1"/>
</dbReference>
<dbReference type="AlphaFoldDB" id="A0AAD5T1V0"/>
<reference evidence="3" key="1">
    <citation type="submission" date="2020-05" db="EMBL/GenBank/DDBJ databases">
        <title>Phylogenomic resolution of chytrid fungi.</title>
        <authorList>
            <person name="Stajich J.E."/>
            <person name="Amses K."/>
            <person name="Simmons R."/>
            <person name="Seto K."/>
            <person name="Myers J."/>
            <person name="Bonds A."/>
            <person name="Quandt C.A."/>
            <person name="Barry K."/>
            <person name="Liu P."/>
            <person name="Grigoriev I."/>
            <person name="Longcore J.E."/>
            <person name="James T.Y."/>
        </authorList>
    </citation>
    <scope>NUCLEOTIDE SEQUENCE</scope>
    <source>
        <strain evidence="3">JEL0513</strain>
    </source>
</reference>
<proteinExistence type="predicted"/>